<dbReference type="OMA" id="HQNQCPS"/>
<evidence type="ECO:0000256" key="5">
    <source>
        <dbReference type="ARBA" id="ARBA00023040"/>
    </source>
</evidence>
<feature type="compositionally biased region" description="Low complexity" evidence="10">
    <location>
        <begin position="198"/>
        <end position="209"/>
    </location>
</feature>
<feature type="transmembrane region" description="Helical" evidence="11">
    <location>
        <begin position="748"/>
        <end position="769"/>
    </location>
</feature>
<dbReference type="InterPro" id="IPR017452">
    <property type="entry name" value="GPCR_Rhodpsn_7TM"/>
</dbReference>
<dbReference type="SUPFAM" id="SSF81321">
    <property type="entry name" value="Family A G protein-coupled receptor-like"/>
    <property type="match status" value="1"/>
</dbReference>
<dbReference type="OrthoDB" id="5964776at2759"/>
<organism evidence="13 14">
    <name type="scientific">Hyalella azteca</name>
    <name type="common">Amphipod</name>
    <dbReference type="NCBI Taxonomy" id="294128"/>
    <lineage>
        <taxon>Eukaryota</taxon>
        <taxon>Metazoa</taxon>
        <taxon>Ecdysozoa</taxon>
        <taxon>Arthropoda</taxon>
        <taxon>Crustacea</taxon>
        <taxon>Multicrustacea</taxon>
        <taxon>Malacostraca</taxon>
        <taxon>Eumalacostraca</taxon>
        <taxon>Peracarida</taxon>
        <taxon>Amphipoda</taxon>
        <taxon>Senticaudata</taxon>
        <taxon>Talitrida</taxon>
        <taxon>Talitroidea</taxon>
        <taxon>Hyalellidae</taxon>
        <taxon>Hyalella</taxon>
    </lineage>
</organism>
<dbReference type="PROSITE" id="PS00237">
    <property type="entry name" value="G_PROTEIN_RECEP_F1_1"/>
    <property type="match status" value="1"/>
</dbReference>
<feature type="transmembrane region" description="Helical" evidence="11">
    <location>
        <begin position="523"/>
        <end position="544"/>
    </location>
</feature>
<evidence type="ECO:0000256" key="6">
    <source>
        <dbReference type="ARBA" id="ARBA00023136"/>
    </source>
</evidence>
<keyword evidence="6 11" id="KW-0472">Membrane</keyword>
<dbReference type="Pfam" id="PF00001">
    <property type="entry name" value="7tm_1"/>
    <property type="match status" value="1"/>
</dbReference>
<gene>
    <name evidence="14" type="primary">LOC108668734</name>
</gene>
<dbReference type="PRINTS" id="PR00237">
    <property type="entry name" value="GPCRRHODOPSN"/>
</dbReference>
<dbReference type="AlphaFoldDB" id="A0A979FGJ2"/>
<keyword evidence="3 9" id="KW-0812">Transmembrane</keyword>
<protein>
    <submittedName>
        <fullName evidence="14">Uncharacterized protein LOC108668734</fullName>
    </submittedName>
</protein>
<feature type="transmembrane region" description="Helical" evidence="11">
    <location>
        <begin position="484"/>
        <end position="502"/>
    </location>
</feature>
<feature type="transmembrane region" description="Helical" evidence="11">
    <location>
        <begin position="407"/>
        <end position="432"/>
    </location>
</feature>
<reference evidence="14" key="1">
    <citation type="submission" date="2025-08" db="UniProtKB">
        <authorList>
            <consortium name="RefSeq"/>
        </authorList>
    </citation>
    <scope>IDENTIFICATION</scope>
    <source>
        <tissue evidence="14">Whole organism</tissue>
    </source>
</reference>
<dbReference type="Proteomes" id="UP000694843">
    <property type="component" value="Unplaced"/>
</dbReference>
<dbReference type="PANTHER" id="PTHR24243:SF224">
    <property type="entry name" value="G-PROTEIN COUPLED RECEPTOR 19-RELATED"/>
    <property type="match status" value="1"/>
</dbReference>
<evidence type="ECO:0000256" key="8">
    <source>
        <dbReference type="ARBA" id="ARBA00023224"/>
    </source>
</evidence>
<feature type="transmembrane region" description="Helical" evidence="11">
    <location>
        <begin position="575"/>
        <end position="594"/>
    </location>
</feature>
<dbReference type="KEGG" id="hazt:108668734"/>
<evidence type="ECO:0000313" key="13">
    <source>
        <dbReference type="Proteomes" id="UP000694843"/>
    </source>
</evidence>
<evidence type="ECO:0000256" key="9">
    <source>
        <dbReference type="RuleBase" id="RU000688"/>
    </source>
</evidence>
<dbReference type="PANTHER" id="PTHR24243">
    <property type="entry name" value="G-PROTEIN COUPLED RECEPTOR"/>
    <property type="match status" value="1"/>
</dbReference>
<evidence type="ECO:0000259" key="12">
    <source>
        <dbReference type="PROSITE" id="PS50262"/>
    </source>
</evidence>
<feature type="region of interest" description="Disordered" evidence="10">
    <location>
        <begin position="198"/>
        <end position="217"/>
    </location>
</feature>
<sequence length="820" mass="90903">MGSYMNWYADVLRGNVSLPCSSPAFIPSVNSTRPSTPTYLAAEISAGSVAVITVAVLSTAASFSPCVSSSTAYLSPTVSTSTASFSPTVSTSAASFSPMVSTSTASLSPTVSTSTASFSPTVSTSAASFSPTVSTSAASFSPTVSTSAASFSPTVSTSAASFSPTVSTSAASFSPTASTSAASFSPTASTSAASFSSTVSSSSSRFSPSINSGPVNGRYGDANNWTLDVLQDPTDNTQEINSFPYSIQNSIRARTTDSNGGSFDNADVKIRKNQTGSSNVNISSENILKRDKQKPILFRTNNFPRDNRTATLRRFKIIPDKSLNNEYILNNHHPRISAKKPEHVLPENSWIYFSLLRNETIYKRLGIFEQNGLINTTQFPRMRIHESKASSEDGSQPYIFDMPLVRWLLIALYSMVFLTGLIGNLVELTVMYLHPRMRSTTNFFLTNLAVADLGVIVFCVLQNLGLYLAQSWIFGDFLCKMYNFVHHLTYTASVMVLMVTCVERYIAIMKPFRAKTALRHRNLLVALALVWILSGIYCCPKLIFFKAVAHELENNVVEVICLADRKLYDSRTYDTINFVLLYIIPLTVISVLYWKIGRYLWINGTLIERRFRQELTGGAGMAGRAPEGWCERQLFMQQVGFVDVLIVEKEQHAYENRPLSVRLAAVSSSSSKYSFRSDRIDVTRTMQSQNPVLRVGPYHSYELIRTWRKVIKLLVAFVLCFAICNLPFHVRKMLSYYYHGYQAVSNYALLATPFTNLLTYLNSALNPLLYSFMNHNFRSCVRDVIACRYTLRGKRRASVSRVHLANPLRLGSLRHKASHF</sequence>
<evidence type="ECO:0000256" key="3">
    <source>
        <dbReference type="ARBA" id="ARBA00022692"/>
    </source>
</evidence>
<dbReference type="RefSeq" id="XP_047735828.1">
    <property type="nucleotide sequence ID" value="XM_047879872.1"/>
</dbReference>
<keyword evidence="4 11" id="KW-1133">Transmembrane helix</keyword>
<dbReference type="PROSITE" id="PS50262">
    <property type="entry name" value="G_PROTEIN_RECEP_F1_2"/>
    <property type="match status" value="1"/>
</dbReference>
<evidence type="ECO:0000256" key="4">
    <source>
        <dbReference type="ARBA" id="ARBA00022989"/>
    </source>
</evidence>
<keyword evidence="5 9" id="KW-0297">G-protein coupled receptor</keyword>
<dbReference type="GO" id="GO:0004930">
    <property type="term" value="F:G protein-coupled receptor activity"/>
    <property type="evidence" value="ECO:0007669"/>
    <property type="project" value="UniProtKB-KW"/>
</dbReference>
<keyword evidence="13" id="KW-1185">Reference proteome</keyword>
<evidence type="ECO:0000256" key="10">
    <source>
        <dbReference type="SAM" id="MobiDB-lite"/>
    </source>
</evidence>
<accession>A0A979FGJ2</accession>
<feature type="transmembrane region" description="Helical" evidence="11">
    <location>
        <begin position="710"/>
        <end position="728"/>
    </location>
</feature>
<dbReference type="InterPro" id="IPR000276">
    <property type="entry name" value="GPCR_Rhodpsn"/>
</dbReference>
<keyword evidence="7 9" id="KW-0675">Receptor</keyword>
<evidence type="ECO:0000256" key="1">
    <source>
        <dbReference type="ARBA" id="ARBA00004141"/>
    </source>
</evidence>
<dbReference type="Gene3D" id="1.20.1070.10">
    <property type="entry name" value="Rhodopsin 7-helix transmembrane proteins"/>
    <property type="match status" value="1"/>
</dbReference>
<comment type="subcellular location">
    <subcellularLocation>
        <location evidence="1">Membrane</location>
        <topology evidence="1">Multi-pass membrane protein</topology>
    </subcellularLocation>
</comment>
<feature type="domain" description="G-protein coupled receptors family 1 profile" evidence="12">
    <location>
        <begin position="423"/>
        <end position="770"/>
    </location>
</feature>
<name>A0A979FGJ2_HYAAZ</name>
<feature type="transmembrane region" description="Helical" evidence="11">
    <location>
        <begin position="444"/>
        <end position="464"/>
    </location>
</feature>
<evidence type="ECO:0000256" key="11">
    <source>
        <dbReference type="SAM" id="Phobius"/>
    </source>
</evidence>
<dbReference type="GO" id="GO:0005886">
    <property type="term" value="C:plasma membrane"/>
    <property type="evidence" value="ECO:0007669"/>
    <property type="project" value="TreeGrafter"/>
</dbReference>
<proteinExistence type="inferred from homology"/>
<evidence type="ECO:0000313" key="14">
    <source>
        <dbReference type="RefSeq" id="XP_047735828.1"/>
    </source>
</evidence>
<comment type="similarity">
    <text evidence="2 9">Belongs to the G-protein coupled receptor 1 family.</text>
</comment>
<evidence type="ECO:0000256" key="7">
    <source>
        <dbReference type="ARBA" id="ARBA00023170"/>
    </source>
</evidence>
<dbReference type="GeneID" id="108668734"/>
<evidence type="ECO:0000256" key="2">
    <source>
        <dbReference type="ARBA" id="ARBA00010663"/>
    </source>
</evidence>
<keyword evidence="8 9" id="KW-0807">Transducer</keyword>